<dbReference type="OrthoDB" id="7574814at2"/>
<name>A0A502CLG2_9SPHN</name>
<evidence type="ECO:0000256" key="2">
    <source>
        <dbReference type="ARBA" id="ARBA00008681"/>
    </source>
</evidence>
<keyword evidence="5" id="KW-0732">Signal</keyword>
<keyword evidence="4" id="KW-0449">Lipoprotein</keyword>
<dbReference type="AlphaFoldDB" id="A0A502CLG2"/>
<accession>A0A502CLG2</accession>
<comment type="caution">
    <text evidence="7">The sequence shown here is derived from an EMBL/GenBank/DDBJ whole genome shotgun (WGS) entry which is preliminary data.</text>
</comment>
<keyword evidence="8" id="KW-1185">Reference proteome</keyword>
<feature type="domain" description="Glycine zipper 2TM" evidence="6">
    <location>
        <begin position="67"/>
        <end position="107"/>
    </location>
</feature>
<protein>
    <recommendedName>
        <fullName evidence="3">17 kDa surface antigen</fullName>
    </recommendedName>
</protein>
<evidence type="ECO:0000256" key="1">
    <source>
        <dbReference type="ARBA" id="ARBA00004459"/>
    </source>
</evidence>
<evidence type="ECO:0000313" key="8">
    <source>
        <dbReference type="Proteomes" id="UP000318413"/>
    </source>
</evidence>
<dbReference type="GO" id="GO:0009279">
    <property type="term" value="C:cell outer membrane"/>
    <property type="evidence" value="ECO:0007669"/>
    <property type="project" value="UniProtKB-SubCell"/>
</dbReference>
<reference evidence="7 8" key="1">
    <citation type="journal article" date="2019" name="Environ. Microbiol.">
        <title>Species interactions and distinct microbial communities in high Arctic permafrost affected cryosols are associated with the CH4 and CO2 gas fluxes.</title>
        <authorList>
            <person name="Altshuler I."/>
            <person name="Hamel J."/>
            <person name="Turney S."/>
            <person name="Magnuson E."/>
            <person name="Levesque R."/>
            <person name="Greer C."/>
            <person name="Whyte L.G."/>
        </authorList>
    </citation>
    <scope>NUCLEOTIDE SEQUENCE [LARGE SCALE GENOMIC DNA]</scope>
    <source>
        <strain evidence="7 8">S5.1</strain>
    </source>
</reference>
<comment type="similarity">
    <text evidence="2">Belongs to the rickettsiale 17 kDa surface antigen family.</text>
</comment>
<dbReference type="Proteomes" id="UP000318413">
    <property type="component" value="Unassembled WGS sequence"/>
</dbReference>
<evidence type="ECO:0000256" key="4">
    <source>
        <dbReference type="ARBA" id="ARBA00023288"/>
    </source>
</evidence>
<evidence type="ECO:0000313" key="7">
    <source>
        <dbReference type="EMBL" id="TPG13582.1"/>
    </source>
</evidence>
<feature type="signal peptide" evidence="5">
    <location>
        <begin position="1"/>
        <end position="27"/>
    </location>
</feature>
<evidence type="ECO:0000256" key="5">
    <source>
        <dbReference type="SAM" id="SignalP"/>
    </source>
</evidence>
<feature type="chain" id="PRO_5021281647" description="17 kDa surface antigen" evidence="5">
    <location>
        <begin position="28"/>
        <end position="118"/>
    </location>
</feature>
<proteinExistence type="inferred from homology"/>
<dbReference type="Pfam" id="PF05433">
    <property type="entry name" value="Rick_17kDa_Anti"/>
    <property type="match status" value="1"/>
</dbReference>
<evidence type="ECO:0000259" key="6">
    <source>
        <dbReference type="Pfam" id="PF05433"/>
    </source>
</evidence>
<comment type="subcellular location">
    <subcellularLocation>
        <location evidence="1">Cell outer membrane</location>
        <topology evidence="1">Lipid-anchor</topology>
    </subcellularLocation>
</comment>
<gene>
    <name evidence="7" type="ORF">EAH84_05170</name>
</gene>
<dbReference type="RefSeq" id="WP_140868795.1">
    <property type="nucleotide sequence ID" value="NZ_RCZK01000003.1"/>
</dbReference>
<dbReference type="InterPro" id="IPR008816">
    <property type="entry name" value="Gly_zipper_2TM_dom"/>
</dbReference>
<evidence type="ECO:0000256" key="3">
    <source>
        <dbReference type="ARBA" id="ARBA00015281"/>
    </source>
</evidence>
<sequence>MFKTLSLTGAAVAMSATALVPAAPAMAQRGYYNSRGYDRGYQDNGRTYRGENYRSYRARQKCNDGDGGTIVGAIAGGLLGHTVAGRNDRLLGTVLGAGAGALAGRAIDRSDRPGYCRR</sequence>
<dbReference type="EMBL" id="RCZK01000003">
    <property type="protein sequence ID" value="TPG13582.1"/>
    <property type="molecule type" value="Genomic_DNA"/>
</dbReference>
<organism evidence="7 8">
    <name type="scientific">Sphingomonas oligophenolica</name>
    <dbReference type="NCBI Taxonomy" id="301154"/>
    <lineage>
        <taxon>Bacteria</taxon>
        <taxon>Pseudomonadati</taxon>
        <taxon>Pseudomonadota</taxon>
        <taxon>Alphaproteobacteria</taxon>
        <taxon>Sphingomonadales</taxon>
        <taxon>Sphingomonadaceae</taxon>
        <taxon>Sphingomonas</taxon>
    </lineage>
</organism>